<sequence>MCLRSSHLSAWTLLYKYATDKKLLDVTTLTRSVFNLLLDRFAEFYPINRAGPCGGRPLKLVYHHQVLRLPMHYYEGSMGLKSLCEVHHRHCSERSPERKRLCRHP</sequence>
<name>A0A8T1D3K6_9STRA</name>
<comment type="caution">
    <text evidence="1">The sequence shown here is derived from an EMBL/GenBank/DDBJ whole genome shotgun (WGS) entry which is preliminary data.</text>
</comment>
<dbReference type="PANTHER" id="PTHR48471">
    <property type="entry name" value="DDE TNP4 DOMAIN-CONTAINING PROTEIN"/>
    <property type="match status" value="1"/>
</dbReference>
<dbReference type="EMBL" id="RCMK01000379">
    <property type="protein sequence ID" value="KAG2932391.1"/>
    <property type="molecule type" value="Genomic_DNA"/>
</dbReference>
<dbReference type="Proteomes" id="UP000736787">
    <property type="component" value="Unassembled WGS sequence"/>
</dbReference>
<evidence type="ECO:0000313" key="1">
    <source>
        <dbReference type="EMBL" id="KAG2932391.1"/>
    </source>
</evidence>
<gene>
    <name evidence="1" type="ORF">PC117_g13145</name>
</gene>
<protein>
    <submittedName>
        <fullName evidence="1">Uncharacterized protein</fullName>
    </submittedName>
</protein>
<dbReference type="PANTHER" id="PTHR48471:SF1">
    <property type="entry name" value="DDE TNP4 DOMAIN-CONTAINING PROTEIN"/>
    <property type="match status" value="1"/>
</dbReference>
<evidence type="ECO:0000313" key="2">
    <source>
        <dbReference type="Proteomes" id="UP000736787"/>
    </source>
</evidence>
<reference evidence="1" key="1">
    <citation type="submission" date="2018-10" db="EMBL/GenBank/DDBJ databases">
        <title>Effector identification in a new, highly contiguous assembly of the strawberry crown rot pathogen Phytophthora cactorum.</title>
        <authorList>
            <person name="Armitage A.D."/>
            <person name="Nellist C.F."/>
            <person name="Bates H."/>
            <person name="Vickerstaff R.J."/>
            <person name="Harrison R.J."/>
        </authorList>
    </citation>
    <scope>NUCLEOTIDE SEQUENCE</scope>
    <source>
        <strain evidence="1">4040</strain>
    </source>
</reference>
<proteinExistence type="predicted"/>
<dbReference type="AlphaFoldDB" id="A0A8T1D3K6"/>
<accession>A0A8T1D3K6</accession>
<organism evidence="1 2">
    <name type="scientific">Phytophthora cactorum</name>
    <dbReference type="NCBI Taxonomy" id="29920"/>
    <lineage>
        <taxon>Eukaryota</taxon>
        <taxon>Sar</taxon>
        <taxon>Stramenopiles</taxon>
        <taxon>Oomycota</taxon>
        <taxon>Peronosporomycetes</taxon>
        <taxon>Peronosporales</taxon>
        <taxon>Peronosporaceae</taxon>
        <taxon>Phytophthora</taxon>
    </lineage>
</organism>